<protein>
    <submittedName>
        <fullName evidence="1">Uncharacterized protein</fullName>
    </submittedName>
</protein>
<accession>A0A0L8FWA6</accession>
<organism evidence="1">
    <name type="scientific">Octopus bimaculoides</name>
    <name type="common">California two-spotted octopus</name>
    <dbReference type="NCBI Taxonomy" id="37653"/>
    <lineage>
        <taxon>Eukaryota</taxon>
        <taxon>Metazoa</taxon>
        <taxon>Spiralia</taxon>
        <taxon>Lophotrochozoa</taxon>
        <taxon>Mollusca</taxon>
        <taxon>Cephalopoda</taxon>
        <taxon>Coleoidea</taxon>
        <taxon>Octopodiformes</taxon>
        <taxon>Octopoda</taxon>
        <taxon>Incirrata</taxon>
        <taxon>Octopodidae</taxon>
        <taxon>Octopus</taxon>
    </lineage>
</organism>
<reference evidence="1" key="1">
    <citation type="submission" date="2015-07" db="EMBL/GenBank/DDBJ databases">
        <title>MeaNS - Measles Nucleotide Surveillance Program.</title>
        <authorList>
            <person name="Tran T."/>
            <person name="Druce J."/>
        </authorList>
    </citation>
    <scope>NUCLEOTIDE SEQUENCE</scope>
    <source>
        <strain evidence="1">UCB-OBI-ISO-001</strain>
        <tissue evidence="1">Gonad</tissue>
    </source>
</reference>
<dbReference type="EMBL" id="KQ425873">
    <property type="protein sequence ID" value="KOF68899.1"/>
    <property type="molecule type" value="Genomic_DNA"/>
</dbReference>
<proteinExistence type="predicted"/>
<name>A0A0L8FWA6_OCTBM</name>
<dbReference type="AlphaFoldDB" id="A0A0L8FWA6"/>
<sequence length="57" mass="6502">MGCVCVCVKRGYTGCQCVGCKIINTMIGKETIYLKNERKQKDKLRVVERNQSFGTNR</sequence>
<evidence type="ECO:0000313" key="1">
    <source>
        <dbReference type="EMBL" id="KOF68899.1"/>
    </source>
</evidence>
<gene>
    <name evidence="1" type="ORF">OCBIM_22006318mg</name>
</gene>